<gene>
    <name evidence="1" type="ORF">RFI_24949</name>
</gene>
<dbReference type="EMBL" id="ASPP01021403">
    <property type="protein sequence ID" value="ETO12428.1"/>
    <property type="molecule type" value="Genomic_DNA"/>
</dbReference>
<reference evidence="1 2" key="1">
    <citation type="journal article" date="2013" name="Curr. Biol.">
        <title>The Genome of the Foraminiferan Reticulomyxa filosa.</title>
        <authorList>
            <person name="Glockner G."/>
            <person name="Hulsmann N."/>
            <person name="Schleicher M."/>
            <person name="Noegel A.A."/>
            <person name="Eichinger L."/>
            <person name="Gallinger C."/>
            <person name="Pawlowski J."/>
            <person name="Sierra R."/>
            <person name="Euteneuer U."/>
            <person name="Pillet L."/>
            <person name="Moustafa A."/>
            <person name="Platzer M."/>
            <person name="Groth M."/>
            <person name="Szafranski K."/>
            <person name="Schliwa M."/>
        </authorList>
    </citation>
    <scope>NUCLEOTIDE SEQUENCE [LARGE SCALE GENOMIC DNA]</scope>
</reference>
<name>X6MEK5_RETFI</name>
<evidence type="ECO:0000313" key="1">
    <source>
        <dbReference type="EMBL" id="ETO12428.1"/>
    </source>
</evidence>
<accession>X6MEK5</accession>
<evidence type="ECO:0008006" key="3">
    <source>
        <dbReference type="Google" id="ProtNLM"/>
    </source>
</evidence>
<proteinExistence type="predicted"/>
<keyword evidence="2" id="KW-1185">Reference proteome</keyword>
<dbReference type="Proteomes" id="UP000023152">
    <property type="component" value="Unassembled WGS sequence"/>
</dbReference>
<evidence type="ECO:0000313" key="2">
    <source>
        <dbReference type="Proteomes" id="UP000023152"/>
    </source>
</evidence>
<organism evidence="1 2">
    <name type="scientific">Reticulomyxa filosa</name>
    <dbReference type="NCBI Taxonomy" id="46433"/>
    <lineage>
        <taxon>Eukaryota</taxon>
        <taxon>Sar</taxon>
        <taxon>Rhizaria</taxon>
        <taxon>Retaria</taxon>
        <taxon>Foraminifera</taxon>
        <taxon>Monothalamids</taxon>
        <taxon>Reticulomyxidae</taxon>
        <taxon>Reticulomyxa</taxon>
    </lineage>
</organism>
<sequence>MRAVEYFDDKAAFKSKNVSADIETVEPRKKYYSNADEAYSNGRVLNDISVIDTSSADNKSFHYHVTDSYNSSNDNTHIETNGNPTSLSSDILAKINTNQIDMDNNSGTNTIMLPIKNNESIIFNIRGSNLVINNDHMCNPPRRKVTVYLGNLRETVTKQQILNALAEVRPEWRQLTTRLNLRSGWSHAFVGNIKILQIKKKKKYCTFVPFQQYFDSTSEAKELIECWNNKPHKLSATRLRCEVSKRQM</sequence>
<protein>
    <recommendedName>
        <fullName evidence="3">RRM domain-containing protein</fullName>
    </recommendedName>
</protein>
<comment type="caution">
    <text evidence="1">The sequence shown here is derived from an EMBL/GenBank/DDBJ whole genome shotgun (WGS) entry which is preliminary data.</text>
</comment>
<dbReference type="AlphaFoldDB" id="X6MEK5"/>